<reference evidence="1" key="1">
    <citation type="journal article" date="2021" name="Proc. Natl. Acad. Sci. U.S.A.">
        <title>A Catalog of Tens of Thousands of Viruses from Human Metagenomes Reveals Hidden Associations with Chronic Diseases.</title>
        <authorList>
            <person name="Tisza M.J."/>
            <person name="Buck C.B."/>
        </authorList>
    </citation>
    <scope>NUCLEOTIDE SEQUENCE</scope>
    <source>
        <strain evidence="1">CtnMR5</strain>
    </source>
</reference>
<protein>
    <submittedName>
        <fullName evidence="1">Uncharacterized protein</fullName>
    </submittedName>
</protein>
<organism evidence="1">
    <name type="scientific">Siphoviridae sp. ctnMR5</name>
    <dbReference type="NCBI Taxonomy" id="2825658"/>
    <lineage>
        <taxon>Viruses</taxon>
        <taxon>Duplodnaviria</taxon>
        <taxon>Heunggongvirae</taxon>
        <taxon>Uroviricota</taxon>
        <taxon>Caudoviricetes</taxon>
    </lineage>
</organism>
<sequence length="29" mass="3321">MKNGTMTCLCVKPLVLYGRYCCQTEKSCF</sequence>
<evidence type="ECO:0000313" key="1">
    <source>
        <dbReference type="EMBL" id="DAF90906.1"/>
    </source>
</evidence>
<name>A0A8S5U928_9CAUD</name>
<proteinExistence type="predicted"/>
<dbReference type="EMBL" id="BK016039">
    <property type="protein sequence ID" value="DAF90906.1"/>
    <property type="molecule type" value="Genomic_DNA"/>
</dbReference>
<accession>A0A8S5U928</accession>